<keyword evidence="4" id="KW-1185">Reference proteome</keyword>
<dbReference type="Gene3D" id="2.60.120.260">
    <property type="entry name" value="Galactose-binding domain-like"/>
    <property type="match status" value="1"/>
</dbReference>
<proteinExistence type="predicted"/>
<reference evidence="4" key="1">
    <citation type="submission" date="2018-06" db="EMBL/GenBank/DDBJ databases">
        <title>Aestuariibacter litoralis strain KCTC 52945T.</title>
        <authorList>
            <person name="Li X."/>
            <person name="Salam N."/>
            <person name="Li J.-L."/>
            <person name="Chen Y.-M."/>
            <person name="Yang Z.-W."/>
            <person name="Zhang L.-Y."/>
            <person name="Han M.-X."/>
            <person name="Xiao M."/>
            <person name="Li W.-J."/>
        </authorList>
    </citation>
    <scope>NUCLEOTIDE SEQUENCE [LARGE SCALE GENOMIC DNA]</scope>
    <source>
        <strain evidence="4">KCTC 52945</strain>
    </source>
</reference>
<dbReference type="PANTHER" id="PTHR32305:SF15">
    <property type="entry name" value="PROTEIN RHSA-RELATED"/>
    <property type="match status" value="1"/>
</dbReference>
<dbReference type="Proteomes" id="UP000248795">
    <property type="component" value="Unassembled WGS sequence"/>
</dbReference>
<protein>
    <recommendedName>
        <fullName evidence="2">DUF6531 domain-containing protein</fullName>
    </recommendedName>
</protein>
<dbReference type="NCBIfam" id="TIGR01643">
    <property type="entry name" value="YD_repeat_2x"/>
    <property type="match status" value="10"/>
</dbReference>
<feature type="chain" id="PRO_5016038105" description="DUF6531 domain-containing protein" evidence="1">
    <location>
        <begin position="29"/>
        <end position="1544"/>
    </location>
</feature>
<keyword evidence="1" id="KW-0732">Signal</keyword>
<dbReference type="Gene3D" id="2.180.10.10">
    <property type="entry name" value="RHS repeat-associated core"/>
    <property type="match status" value="3"/>
</dbReference>
<dbReference type="InterPro" id="IPR006530">
    <property type="entry name" value="YD"/>
</dbReference>
<organism evidence="3 4">
    <name type="scientific">Aestuariivirga litoralis</name>
    <dbReference type="NCBI Taxonomy" id="2650924"/>
    <lineage>
        <taxon>Bacteria</taxon>
        <taxon>Pseudomonadati</taxon>
        <taxon>Pseudomonadota</taxon>
        <taxon>Alphaproteobacteria</taxon>
        <taxon>Hyphomicrobiales</taxon>
        <taxon>Aestuariivirgaceae</taxon>
        <taxon>Aestuariivirga</taxon>
    </lineage>
</organism>
<evidence type="ECO:0000313" key="3">
    <source>
        <dbReference type="EMBL" id="PZF77735.1"/>
    </source>
</evidence>
<dbReference type="InterPro" id="IPR031325">
    <property type="entry name" value="RHS_repeat"/>
</dbReference>
<sequence>MARMPLGIWQGGFALCFMFLLLAVPASAGSYFPCDSQEVHQFLGCVDPDKPPPQPCQPSEGNPVDVLTGRKHQEVLDWSSGGSHPLELRRTYSSSPFTLVASPYSSIGRGWRTNFDARARWSGSTLAQADWVHVVLPDQFEYHFNKQAGVWRTMIPRWGGSYRASSVIWQSRSDLDASLSIAGDSIVLRTPGNVDYVFDSAAHAPDAQYRSDGLRTSVLTEIRFQDGYTQKLSYTGDFATRVTDTLGRWIEFDYEQLPSPSRFISRARASDGQMIRYAYQNRFPSLELTAATDFWALSSVIYPDATPSDADNPRVSYEYNGRAGRPSLLLTGITDERGVRFASWTYDSKDRVLSSEHAGGAERWEFAYDDAGGTVTVTNPLGRATRYTYHKVIGGLRQLVAVDGIATSNCVASNTSYIYDANGFRTRAVDAEGRVTEWTRDRRGRPLATREAVGTPQAQTSSTAWDANRPLPTMIARPGVTTSFTYNGAGQIAEVKETSTLSLAAPYKSGGEVRSTRYSYLPFALPPLPPNGPTGPALEDVGLPVTNPSASEGVTGWTSTTGILGVRVSSPCDTSNPCFYGSRSPWVVAYQDVAIPAGNIAEVDAGLRAASVGWLQGRWSAASDYAAVGLLFLNAEGQRLASTLSPLAIPVAWTPLSRTAPVPAATRTIRIVLLIWRNDGSNNDGYIDDITLSLTSDGSATPHPFLAVVNGSASDPSGAGWETVVEGTGGGPAGPVTVAASSPCQVCTFFTNADTVTGSSHVGQRLVVPRDRYREVDAGQRGLDLSISSWANKVGGEVNLEVDFLDASGRPLGLKTNSFASAVDTVAFRDNRFVVPVIPPGTRQVALRIATSFPLQPAGSRSARWTDVTARLVDAVRPPAGAIQLLAAVDGPLPGPSDTVRYGYDAAGNLTSVTDELGHVTRVTALDAGGRPLSVTDPNGVVTAMAYDARGRLTTVTVNPGAGQARTVIAYDAVGQVTQVTAPDGSFLRYGWNDARWLATVTNNLGERIDYGYNANGDQTSRMVKSASGAIVRQQSALFDELGRLMRSIGAAGQQTAFAYDRTDNLTEVKDPRGGLFGYSYDGLQRLAKLIDETGARVELMRDAQDQITAYRDPRGLTTTYVRNGFGEVIAESGPDVGTTVIMRDERGLPVRVTDPRGIVTVLTYDGGGRLLKEAHPADPAQDVTYGYDDARNGNKGLGRLTGITDQSGSLSRSYDALGRIVAERRVIAGKSYVTRYGYNAAGRLTAIGYPSGRVVGYSRDAVGRVSAVTTRATATAAVDTVASGLAWAPMSSRLTRLTHGNGLAATRAYDRDGRLTALRLADGTARLSDLSYAYGDGMNLTEVNDNVAAARSIRLAYDAAQRLAYARGPWGSLTYGYTPTGDRAREELTPPGGGAPLTTLLRYPATSNRLAATSVNDFTTRSFAYDAAGNMVSAVMGAERMDIAYNLRNRPVSVTRTGDGLQTSQYAYNALEQLVQRRTTAPGGPRATVHYIHGLDGSLLAEADAATGATPSVRRMTLANWQKTKNLLETFAPKQSLLENVTL</sequence>
<feature type="signal peptide" evidence="1">
    <location>
        <begin position="1"/>
        <end position="28"/>
    </location>
</feature>
<dbReference type="InterPro" id="IPR050708">
    <property type="entry name" value="T6SS_VgrG/RHS"/>
</dbReference>
<evidence type="ECO:0000259" key="2">
    <source>
        <dbReference type="Pfam" id="PF20148"/>
    </source>
</evidence>
<gene>
    <name evidence="3" type="ORF">DK847_04695</name>
</gene>
<dbReference type="PANTHER" id="PTHR32305">
    <property type="match status" value="1"/>
</dbReference>
<dbReference type="Pfam" id="PF20148">
    <property type="entry name" value="DUF6531"/>
    <property type="match status" value="1"/>
</dbReference>
<evidence type="ECO:0000256" key="1">
    <source>
        <dbReference type="SAM" id="SignalP"/>
    </source>
</evidence>
<comment type="caution">
    <text evidence="3">The sequence shown here is derived from an EMBL/GenBank/DDBJ whole genome shotgun (WGS) entry which is preliminary data.</text>
</comment>
<name>A0A2W2AQS2_9HYPH</name>
<dbReference type="Pfam" id="PF05593">
    <property type="entry name" value="RHS_repeat"/>
    <property type="match status" value="7"/>
</dbReference>
<feature type="domain" description="DUF6531" evidence="2">
    <location>
        <begin position="61"/>
        <end position="127"/>
    </location>
</feature>
<accession>A0A2W2AQS2</accession>
<evidence type="ECO:0000313" key="4">
    <source>
        <dbReference type="Proteomes" id="UP000248795"/>
    </source>
</evidence>
<dbReference type="InterPro" id="IPR045351">
    <property type="entry name" value="DUF6531"/>
</dbReference>
<dbReference type="EMBL" id="QKVK01000002">
    <property type="protein sequence ID" value="PZF77735.1"/>
    <property type="molecule type" value="Genomic_DNA"/>
</dbReference>